<dbReference type="EMBL" id="JACJVR010000162">
    <property type="protein sequence ID" value="MBB6696018.1"/>
    <property type="molecule type" value="Genomic_DNA"/>
</dbReference>
<feature type="region of interest" description="Disordered" evidence="1">
    <location>
        <begin position="201"/>
        <end position="225"/>
    </location>
</feature>
<dbReference type="AlphaFoldDB" id="A0A841UAL7"/>
<dbReference type="InterPro" id="IPR014202">
    <property type="entry name" value="Spore_II_R"/>
</dbReference>
<evidence type="ECO:0000313" key="3">
    <source>
        <dbReference type="Proteomes" id="UP000553776"/>
    </source>
</evidence>
<gene>
    <name evidence="2" type="primary">spoIIR</name>
    <name evidence="2" type="ORF">H7B90_31985</name>
</gene>
<name>A0A841UAL7_9BACL</name>
<dbReference type="Proteomes" id="UP000553776">
    <property type="component" value="Unassembled WGS sequence"/>
</dbReference>
<evidence type="ECO:0000256" key="1">
    <source>
        <dbReference type="SAM" id="MobiDB-lite"/>
    </source>
</evidence>
<protein>
    <submittedName>
        <fullName evidence="2">Stage II sporulation protein R</fullName>
    </submittedName>
</protein>
<comment type="caution">
    <text evidence="2">The sequence shown here is derived from an EMBL/GenBank/DDBJ whole genome shotgun (WGS) entry which is preliminary data.</text>
</comment>
<evidence type="ECO:0000313" key="2">
    <source>
        <dbReference type="EMBL" id="MBB6696018.1"/>
    </source>
</evidence>
<sequence length="250" mass="26258">MRGLGPAIILIIVLLIGGTGIAVHGWAPAASAASSEEIIPDESIRIRIIAQSDSEEDQAVKRAVRDRVSDEIESWGEMPSTIEEARSFIRSRLEDVQQAADRALEERGADYGAKVELAKVPFPEKSFKGSDYPAGEYEALRITLGQGAGANWWCVLFPPLCLTAATAKDDASAAEAGKPGASSKASAGAKAEAGSKTAAAAKAADSVKGEQAGAGDEGSDSQGASEKPKTEFFLWIMLKKLFAWIGSLFS</sequence>
<dbReference type="Pfam" id="PF09551">
    <property type="entry name" value="Spore_II_R"/>
    <property type="match status" value="1"/>
</dbReference>
<organism evidence="2 3">
    <name type="scientific">Cohnella xylanilytica</name>
    <dbReference type="NCBI Taxonomy" id="557555"/>
    <lineage>
        <taxon>Bacteria</taxon>
        <taxon>Bacillati</taxon>
        <taxon>Bacillota</taxon>
        <taxon>Bacilli</taxon>
        <taxon>Bacillales</taxon>
        <taxon>Paenibacillaceae</taxon>
        <taxon>Cohnella</taxon>
    </lineage>
</organism>
<dbReference type="RefSeq" id="WP_185139961.1">
    <property type="nucleotide sequence ID" value="NZ_JACJVR010000162.1"/>
</dbReference>
<dbReference type="NCBIfam" id="TIGR02837">
    <property type="entry name" value="spore_II_R"/>
    <property type="match status" value="1"/>
</dbReference>
<accession>A0A841UAL7</accession>
<reference evidence="2 3" key="1">
    <citation type="submission" date="2020-08" db="EMBL/GenBank/DDBJ databases">
        <title>Cohnella phylogeny.</title>
        <authorList>
            <person name="Dunlap C."/>
        </authorList>
    </citation>
    <scope>NUCLEOTIDE SEQUENCE [LARGE SCALE GENOMIC DNA]</scope>
    <source>
        <strain evidence="2 3">DSM 25239</strain>
    </source>
</reference>
<keyword evidence="3" id="KW-1185">Reference proteome</keyword>
<proteinExistence type="predicted"/>